<evidence type="ECO:0000256" key="6">
    <source>
        <dbReference type="ARBA" id="ARBA00022989"/>
    </source>
</evidence>
<gene>
    <name evidence="11" type="ORF">E2562_017369</name>
</gene>
<evidence type="ECO:0000256" key="4">
    <source>
        <dbReference type="ARBA" id="ARBA00022475"/>
    </source>
</evidence>
<sequence>MASSKTALPSAVLALRLLTLALLAASLAVIAADEFAVDDDEKLTFKFFYAYRYLLAIAVIGCAYSLLQIPFAAVSIARRKRMIGDSEGVALFLICADVVFSLLMATGAAAGFGFTYDIKRLFGGSSLHGGLAKYFNLAYVSAGLMLLAAACMALMIMLSVYSLVR</sequence>
<reference evidence="11 12" key="1">
    <citation type="submission" date="2019-11" db="EMBL/GenBank/DDBJ databases">
        <title>Whole genome sequence of Oryza granulata.</title>
        <authorList>
            <person name="Li W."/>
        </authorList>
    </citation>
    <scope>NUCLEOTIDE SEQUENCE [LARGE SCALE GENOMIC DNA]</scope>
    <source>
        <strain evidence="12">cv. Menghai</strain>
        <tissue evidence="11">Leaf</tissue>
    </source>
</reference>
<name>A0A6G1D538_9ORYZ</name>
<comment type="subunit">
    <text evidence="3 8">Homodimer and heterodimers.</text>
</comment>
<comment type="caution">
    <text evidence="11">The sequence shown here is derived from an EMBL/GenBank/DDBJ whole genome shotgun (WGS) entry which is preliminary data.</text>
</comment>
<keyword evidence="4 8" id="KW-1003">Cell membrane</keyword>
<feature type="transmembrane region" description="Helical" evidence="8">
    <location>
        <begin position="134"/>
        <end position="164"/>
    </location>
</feature>
<dbReference type="OrthoDB" id="685197at2759"/>
<accession>A0A6G1D538</accession>
<evidence type="ECO:0000313" key="11">
    <source>
        <dbReference type="EMBL" id="KAF0907432.1"/>
    </source>
</evidence>
<dbReference type="InterPro" id="IPR006702">
    <property type="entry name" value="CASP_dom"/>
</dbReference>
<keyword evidence="9" id="KW-0732">Signal</keyword>
<comment type="similarity">
    <text evidence="2 8">Belongs to the Casparian strip membrane proteins (CASP) family.</text>
</comment>
<keyword evidence="6 8" id="KW-1133">Transmembrane helix</keyword>
<evidence type="ECO:0000256" key="9">
    <source>
        <dbReference type="SAM" id="SignalP"/>
    </source>
</evidence>
<evidence type="ECO:0000256" key="2">
    <source>
        <dbReference type="ARBA" id="ARBA00007651"/>
    </source>
</evidence>
<evidence type="ECO:0000256" key="3">
    <source>
        <dbReference type="ARBA" id="ARBA00011489"/>
    </source>
</evidence>
<feature type="signal peptide" evidence="9">
    <location>
        <begin position="1"/>
        <end position="32"/>
    </location>
</feature>
<keyword evidence="5 8" id="KW-0812">Transmembrane</keyword>
<dbReference type="PANTHER" id="PTHR33573">
    <property type="entry name" value="CASP-LIKE PROTEIN 4A4"/>
    <property type="match status" value="1"/>
</dbReference>
<feature type="domain" description="Casparian strip membrane protein" evidence="10">
    <location>
        <begin position="7"/>
        <end position="150"/>
    </location>
</feature>
<organism evidence="11 12">
    <name type="scientific">Oryza meyeriana var. granulata</name>
    <dbReference type="NCBI Taxonomy" id="110450"/>
    <lineage>
        <taxon>Eukaryota</taxon>
        <taxon>Viridiplantae</taxon>
        <taxon>Streptophyta</taxon>
        <taxon>Embryophyta</taxon>
        <taxon>Tracheophyta</taxon>
        <taxon>Spermatophyta</taxon>
        <taxon>Magnoliopsida</taxon>
        <taxon>Liliopsida</taxon>
        <taxon>Poales</taxon>
        <taxon>Poaceae</taxon>
        <taxon>BOP clade</taxon>
        <taxon>Oryzoideae</taxon>
        <taxon>Oryzeae</taxon>
        <taxon>Oryzinae</taxon>
        <taxon>Oryza</taxon>
        <taxon>Oryza meyeriana</taxon>
    </lineage>
</organism>
<proteinExistence type="inferred from homology"/>
<feature type="transmembrane region" description="Helical" evidence="8">
    <location>
        <begin position="55"/>
        <end position="77"/>
    </location>
</feature>
<evidence type="ECO:0000256" key="1">
    <source>
        <dbReference type="ARBA" id="ARBA00004651"/>
    </source>
</evidence>
<dbReference type="Pfam" id="PF04535">
    <property type="entry name" value="CASP_dom"/>
    <property type="match status" value="1"/>
</dbReference>
<comment type="subcellular location">
    <subcellularLocation>
        <location evidence="1 8">Cell membrane</location>
        <topology evidence="1 8">Multi-pass membrane protein</topology>
    </subcellularLocation>
</comment>
<feature type="chain" id="PRO_5026326537" description="CASP-like protein" evidence="9">
    <location>
        <begin position="33"/>
        <end position="165"/>
    </location>
</feature>
<evidence type="ECO:0000256" key="5">
    <source>
        <dbReference type="ARBA" id="ARBA00022692"/>
    </source>
</evidence>
<dbReference type="AlphaFoldDB" id="A0A6G1D538"/>
<dbReference type="GO" id="GO:0005886">
    <property type="term" value="C:plasma membrane"/>
    <property type="evidence" value="ECO:0007669"/>
    <property type="project" value="UniProtKB-SubCell"/>
</dbReference>
<evidence type="ECO:0000259" key="10">
    <source>
        <dbReference type="Pfam" id="PF04535"/>
    </source>
</evidence>
<keyword evidence="12" id="KW-1185">Reference proteome</keyword>
<comment type="caution">
    <text evidence="8">Lacks conserved residue(s) required for the propagation of feature annotation.</text>
</comment>
<dbReference type="EMBL" id="SPHZ02000007">
    <property type="protein sequence ID" value="KAF0907432.1"/>
    <property type="molecule type" value="Genomic_DNA"/>
</dbReference>
<dbReference type="Proteomes" id="UP000479710">
    <property type="component" value="Unassembled WGS sequence"/>
</dbReference>
<dbReference type="PANTHER" id="PTHR33573:SF17">
    <property type="entry name" value="CASP-LIKE PROTEIN 4D1"/>
    <property type="match status" value="1"/>
</dbReference>
<evidence type="ECO:0000256" key="7">
    <source>
        <dbReference type="ARBA" id="ARBA00023136"/>
    </source>
</evidence>
<evidence type="ECO:0000256" key="8">
    <source>
        <dbReference type="RuleBase" id="RU361233"/>
    </source>
</evidence>
<protein>
    <recommendedName>
        <fullName evidence="8">CASP-like protein</fullName>
    </recommendedName>
</protein>
<keyword evidence="7 8" id="KW-0472">Membrane</keyword>
<feature type="transmembrane region" description="Helical" evidence="8">
    <location>
        <begin position="89"/>
        <end position="114"/>
    </location>
</feature>
<evidence type="ECO:0000313" key="12">
    <source>
        <dbReference type="Proteomes" id="UP000479710"/>
    </source>
</evidence>